<feature type="compositionally biased region" description="Low complexity" evidence="1">
    <location>
        <begin position="88"/>
        <end position="103"/>
    </location>
</feature>
<protein>
    <submittedName>
        <fullName evidence="2">Uncharacterized protein</fullName>
    </submittedName>
</protein>
<evidence type="ECO:0000256" key="1">
    <source>
        <dbReference type="SAM" id="MobiDB-lite"/>
    </source>
</evidence>
<keyword evidence="3" id="KW-1185">Reference proteome</keyword>
<comment type="caution">
    <text evidence="2">The sequence shown here is derived from an EMBL/GenBank/DDBJ whole genome shotgun (WGS) entry which is preliminary data.</text>
</comment>
<evidence type="ECO:0000313" key="2">
    <source>
        <dbReference type="EMBL" id="KAG5581877.1"/>
    </source>
</evidence>
<reference evidence="2 3" key="1">
    <citation type="submission" date="2020-09" db="EMBL/GenBank/DDBJ databases">
        <title>De no assembly of potato wild relative species, Solanum commersonii.</title>
        <authorList>
            <person name="Cho K."/>
        </authorList>
    </citation>
    <scope>NUCLEOTIDE SEQUENCE [LARGE SCALE GENOMIC DNA]</scope>
    <source>
        <strain evidence="2">LZ3.2</strain>
        <tissue evidence="2">Leaf</tissue>
    </source>
</reference>
<accession>A0A9J5X377</accession>
<name>A0A9J5X377_SOLCO</name>
<feature type="compositionally biased region" description="Polar residues" evidence="1">
    <location>
        <begin position="68"/>
        <end position="80"/>
    </location>
</feature>
<sequence length="140" mass="15632">MAAITAVACWVKSRNATLGLVAIAEFGTSTDRKRRKQLDNNSSEQPAAAKRTKPATRSSKQLLHWHQQLRQPQPGVANSSSEKHSCNRLQQQLRPATPQQQLRVASKATTARRRCISSLGELQNPTTTSKFLRRILTDPY</sequence>
<dbReference type="EMBL" id="JACXVP010000010">
    <property type="protein sequence ID" value="KAG5581877.1"/>
    <property type="molecule type" value="Genomic_DNA"/>
</dbReference>
<organism evidence="2 3">
    <name type="scientific">Solanum commersonii</name>
    <name type="common">Commerson's wild potato</name>
    <name type="synonym">Commerson's nightshade</name>
    <dbReference type="NCBI Taxonomy" id="4109"/>
    <lineage>
        <taxon>Eukaryota</taxon>
        <taxon>Viridiplantae</taxon>
        <taxon>Streptophyta</taxon>
        <taxon>Embryophyta</taxon>
        <taxon>Tracheophyta</taxon>
        <taxon>Spermatophyta</taxon>
        <taxon>Magnoliopsida</taxon>
        <taxon>eudicotyledons</taxon>
        <taxon>Gunneridae</taxon>
        <taxon>Pentapetalae</taxon>
        <taxon>asterids</taxon>
        <taxon>lamiids</taxon>
        <taxon>Solanales</taxon>
        <taxon>Solanaceae</taxon>
        <taxon>Solanoideae</taxon>
        <taxon>Solaneae</taxon>
        <taxon>Solanum</taxon>
    </lineage>
</organism>
<evidence type="ECO:0000313" key="3">
    <source>
        <dbReference type="Proteomes" id="UP000824120"/>
    </source>
</evidence>
<dbReference type="AlphaFoldDB" id="A0A9J5X377"/>
<proteinExistence type="predicted"/>
<gene>
    <name evidence="2" type="ORF">H5410_052504</name>
</gene>
<dbReference type="Proteomes" id="UP000824120">
    <property type="component" value="Chromosome 10"/>
</dbReference>
<feature type="region of interest" description="Disordered" evidence="1">
    <location>
        <begin position="30"/>
        <end position="108"/>
    </location>
</feature>